<keyword evidence="10" id="KW-0326">Glycosidase</keyword>
<organism evidence="13 14">
    <name type="scientific">Paraglomus occultum</name>
    <dbReference type="NCBI Taxonomy" id="144539"/>
    <lineage>
        <taxon>Eukaryota</taxon>
        <taxon>Fungi</taxon>
        <taxon>Fungi incertae sedis</taxon>
        <taxon>Mucoromycota</taxon>
        <taxon>Glomeromycotina</taxon>
        <taxon>Glomeromycetes</taxon>
        <taxon>Paraglomerales</taxon>
        <taxon>Paraglomeraceae</taxon>
        <taxon>Paraglomus</taxon>
    </lineage>
</organism>
<comment type="caution">
    <text evidence="13">The sequence shown here is derived from an EMBL/GenBank/DDBJ whole genome shotgun (WGS) entry which is preliminary data.</text>
</comment>
<dbReference type="Proteomes" id="UP000789572">
    <property type="component" value="Unassembled WGS sequence"/>
</dbReference>
<evidence type="ECO:0000313" key="13">
    <source>
        <dbReference type="EMBL" id="CAG8497714.1"/>
    </source>
</evidence>
<evidence type="ECO:0000256" key="8">
    <source>
        <dbReference type="ARBA" id="ARBA00023242"/>
    </source>
</evidence>
<dbReference type="SMART" id="SM00478">
    <property type="entry name" value="ENDO3c"/>
    <property type="match status" value="1"/>
</dbReference>
<dbReference type="FunFam" id="1.10.1670.10:FF:000005">
    <property type="entry name" value="N-glycosylase/DNA lyase OGG1"/>
    <property type="match status" value="1"/>
</dbReference>
<dbReference type="OrthoDB" id="238681at2759"/>
<dbReference type="InterPro" id="IPR012904">
    <property type="entry name" value="OGG_N"/>
</dbReference>
<keyword evidence="14" id="KW-1185">Reference proteome</keyword>
<dbReference type="Gene3D" id="3.30.310.40">
    <property type="match status" value="1"/>
</dbReference>
<dbReference type="AlphaFoldDB" id="A0A9N8ZJC9"/>
<dbReference type="EC" id="4.2.99.18" evidence="3"/>
<evidence type="ECO:0000256" key="11">
    <source>
        <dbReference type="ARBA" id="ARBA00044632"/>
    </source>
</evidence>
<dbReference type="GO" id="GO:0005634">
    <property type="term" value="C:nucleus"/>
    <property type="evidence" value="ECO:0007669"/>
    <property type="project" value="UniProtKB-SubCell"/>
</dbReference>
<dbReference type="CDD" id="cd00056">
    <property type="entry name" value="ENDO3c"/>
    <property type="match status" value="1"/>
</dbReference>
<evidence type="ECO:0000256" key="6">
    <source>
        <dbReference type="ARBA" id="ARBA00023204"/>
    </source>
</evidence>
<reference evidence="13" key="1">
    <citation type="submission" date="2021-06" db="EMBL/GenBank/DDBJ databases">
        <authorList>
            <person name="Kallberg Y."/>
            <person name="Tangrot J."/>
            <person name="Rosling A."/>
        </authorList>
    </citation>
    <scope>NUCLEOTIDE SEQUENCE</scope>
    <source>
        <strain evidence="13">IA702</strain>
    </source>
</reference>
<keyword evidence="6" id="KW-0234">DNA repair</keyword>
<dbReference type="Pfam" id="PF00730">
    <property type="entry name" value="HhH-GPD"/>
    <property type="match status" value="1"/>
</dbReference>
<keyword evidence="4" id="KW-0227">DNA damage</keyword>
<evidence type="ECO:0000256" key="4">
    <source>
        <dbReference type="ARBA" id="ARBA00022763"/>
    </source>
</evidence>
<dbReference type="SUPFAM" id="SSF55945">
    <property type="entry name" value="TATA-box binding protein-like"/>
    <property type="match status" value="1"/>
</dbReference>
<dbReference type="Gene3D" id="1.10.340.30">
    <property type="entry name" value="Hypothetical protein, domain 2"/>
    <property type="match status" value="1"/>
</dbReference>
<keyword evidence="5" id="KW-0378">Hydrolase</keyword>
<dbReference type="Gene3D" id="1.10.1670.10">
    <property type="entry name" value="Helix-hairpin-Helix base-excision DNA repair enzymes (C-terminal)"/>
    <property type="match status" value="1"/>
</dbReference>
<evidence type="ECO:0000256" key="5">
    <source>
        <dbReference type="ARBA" id="ARBA00022801"/>
    </source>
</evidence>
<gene>
    <name evidence="13" type="ORF">POCULU_LOCUS2409</name>
</gene>
<dbReference type="InterPro" id="IPR003265">
    <property type="entry name" value="HhH-GPD_domain"/>
</dbReference>
<dbReference type="EMBL" id="CAJVPJ010000223">
    <property type="protein sequence ID" value="CAG8497714.1"/>
    <property type="molecule type" value="Genomic_DNA"/>
</dbReference>
<comment type="catalytic activity">
    <reaction evidence="11">
        <text>2'-deoxyribonucleotide-(2'-deoxyribose 5'-phosphate)-2'-deoxyribonucleotide-DNA = a 3'-end 2'-deoxyribonucleotide-(2,3-dehydro-2,3-deoxyribose 5'-phosphate)-DNA + a 5'-end 5'-phospho-2'-deoxyribonucleoside-DNA + H(+)</text>
        <dbReference type="Rhea" id="RHEA:66592"/>
        <dbReference type="Rhea" id="RHEA-COMP:13180"/>
        <dbReference type="Rhea" id="RHEA-COMP:16897"/>
        <dbReference type="Rhea" id="RHEA-COMP:17067"/>
        <dbReference type="ChEBI" id="CHEBI:15378"/>
        <dbReference type="ChEBI" id="CHEBI:136412"/>
        <dbReference type="ChEBI" id="CHEBI:157695"/>
        <dbReference type="ChEBI" id="CHEBI:167181"/>
        <dbReference type="EC" id="4.2.99.18"/>
    </reaction>
</comment>
<accession>A0A9N8ZJC9</accession>
<dbReference type="Pfam" id="PF07934">
    <property type="entry name" value="OGG_N"/>
    <property type="match status" value="1"/>
</dbReference>
<dbReference type="GO" id="GO:0006289">
    <property type="term" value="P:nucleotide-excision repair"/>
    <property type="evidence" value="ECO:0007669"/>
    <property type="project" value="InterPro"/>
</dbReference>
<keyword evidence="9" id="KW-0511">Multifunctional enzyme</keyword>
<dbReference type="InterPro" id="IPR052054">
    <property type="entry name" value="Oxidative_DNA_repair_enzyme"/>
</dbReference>
<feature type="domain" description="HhH-GPD" evidence="12">
    <location>
        <begin position="120"/>
        <end position="295"/>
    </location>
</feature>
<comment type="subcellular location">
    <subcellularLocation>
        <location evidence="1">Nucleus</location>
    </subcellularLocation>
</comment>
<evidence type="ECO:0000256" key="7">
    <source>
        <dbReference type="ARBA" id="ARBA00023239"/>
    </source>
</evidence>
<evidence type="ECO:0000259" key="12">
    <source>
        <dbReference type="SMART" id="SM00478"/>
    </source>
</evidence>
<evidence type="ECO:0000256" key="1">
    <source>
        <dbReference type="ARBA" id="ARBA00004123"/>
    </source>
</evidence>
<dbReference type="InterPro" id="IPR023170">
    <property type="entry name" value="HhH_base_excis_C"/>
</dbReference>
<evidence type="ECO:0000313" key="14">
    <source>
        <dbReference type="Proteomes" id="UP000789572"/>
    </source>
</evidence>
<proteinExistence type="inferred from homology"/>
<sequence length="388" mass="44639">MSQWRCLDTSPDELRLDTTLKCGQAFRWRLSGPDEWSCAFKGKLISIRQTETTVEYRSHPTTTTDVELFLREYFQLHVNLSDCYKRWSKADKHFAKIAGGFKGIRILKQDPVENLFCFICSQNNNIKRIEQMTSTLCERYGKPIHTYNSHTYYDFPLVSSLSHASLESELRDLGFGYRAKYIAETAKLLEKRGEEWLMRLRTSGYEEAKELLTQLPGVGPKVADCVLLMSLDKPNAIPIDTHVWQIAKRSYGFSSSSASSKTLTPRMYTEIAEYFRRLFGEYSGWAHSVSEYKRCQLGVRVLFTADLKVFENRQEVTKALNGMVNGKKRKADSQKRGKNVEKINQDFENLEKNSLNTANGLVDNNSKTPIESINADKALRRSSRLRLQ</sequence>
<dbReference type="PANTHER" id="PTHR10242">
    <property type="entry name" value="8-OXOGUANINE DNA GLYCOSYLASE"/>
    <property type="match status" value="1"/>
</dbReference>
<comment type="similarity">
    <text evidence="2">Belongs to the type-1 OGG1 family.</text>
</comment>
<dbReference type="GO" id="GO:0034039">
    <property type="term" value="F:8-oxo-7,8-dihydroguanine DNA N-glycosylase activity"/>
    <property type="evidence" value="ECO:0007669"/>
    <property type="project" value="TreeGrafter"/>
</dbReference>
<dbReference type="GO" id="GO:0003684">
    <property type="term" value="F:damaged DNA binding"/>
    <property type="evidence" value="ECO:0007669"/>
    <property type="project" value="InterPro"/>
</dbReference>
<evidence type="ECO:0000256" key="9">
    <source>
        <dbReference type="ARBA" id="ARBA00023268"/>
    </source>
</evidence>
<keyword evidence="8" id="KW-0539">Nucleus</keyword>
<protein>
    <recommendedName>
        <fullName evidence="3">DNA-(apurinic or apyrimidinic site) lyase</fullName>
        <ecNumber evidence="3">4.2.99.18</ecNumber>
    </recommendedName>
</protein>
<name>A0A9N8ZJC9_9GLOM</name>
<evidence type="ECO:0000256" key="2">
    <source>
        <dbReference type="ARBA" id="ARBA00010679"/>
    </source>
</evidence>
<dbReference type="SUPFAM" id="SSF48150">
    <property type="entry name" value="DNA-glycosylase"/>
    <property type="match status" value="1"/>
</dbReference>
<evidence type="ECO:0000256" key="3">
    <source>
        <dbReference type="ARBA" id="ARBA00012720"/>
    </source>
</evidence>
<dbReference type="GO" id="GO:0140078">
    <property type="term" value="F:class I DNA-(apurinic or apyrimidinic site) endonuclease activity"/>
    <property type="evidence" value="ECO:0007669"/>
    <property type="project" value="UniProtKB-EC"/>
</dbReference>
<evidence type="ECO:0000256" key="10">
    <source>
        <dbReference type="ARBA" id="ARBA00023295"/>
    </source>
</evidence>
<dbReference type="GO" id="GO:0006285">
    <property type="term" value="P:base-excision repair, AP site formation"/>
    <property type="evidence" value="ECO:0007669"/>
    <property type="project" value="TreeGrafter"/>
</dbReference>
<dbReference type="PANTHER" id="PTHR10242:SF2">
    <property type="entry name" value="N-GLYCOSYLASE_DNA LYASE"/>
    <property type="match status" value="1"/>
</dbReference>
<dbReference type="InterPro" id="IPR011257">
    <property type="entry name" value="DNA_glycosylase"/>
</dbReference>
<keyword evidence="7" id="KW-0456">Lyase</keyword>